<keyword evidence="2" id="KW-1185">Reference proteome</keyword>
<name>A0ABT3G9D7_9BACT</name>
<dbReference type="EMBL" id="JAPDDR010000015">
    <property type="protein sequence ID" value="MCW1916461.1"/>
    <property type="molecule type" value="Genomic_DNA"/>
</dbReference>
<accession>A0ABT3G9D7</accession>
<dbReference type="RefSeq" id="WP_264516038.1">
    <property type="nucleotide sequence ID" value="NZ_JAPDDR010000015.1"/>
</dbReference>
<evidence type="ECO:0000313" key="1">
    <source>
        <dbReference type="EMBL" id="MCW1916461.1"/>
    </source>
</evidence>
<gene>
    <name evidence="1" type="ORF">OJ996_22930</name>
</gene>
<protein>
    <recommendedName>
        <fullName evidence="3">DUF4340 domain-containing protein</fullName>
    </recommendedName>
</protein>
<dbReference type="Proteomes" id="UP001165653">
    <property type="component" value="Unassembled WGS sequence"/>
</dbReference>
<evidence type="ECO:0000313" key="2">
    <source>
        <dbReference type="Proteomes" id="UP001165653"/>
    </source>
</evidence>
<proteinExistence type="predicted"/>
<dbReference type="InterPro" id="IPR048161">
    <property type="entry name" value="PA2928-like"/>
</dbReference>
<comment type="caution">
    <text evidence="1">The sequence shown here is derived from an EMBL/GenBank/DDBJ whole genome shotgun (WGS) entry which is preliminary data.</text>
</comment>
<organism evidence="1 2">
    <name type="scientific">Luteolibacter rhizosphaerae</name>
    <dbReference type="NCBI Taxonomy" id="2989719"/>
    <lineage>
        <taxon>Bacteria</taxon>
        <taxon>Pseudomonadati</taxon>
        <taxon>Verrucomicrobiota</taxon>
        <taxon>Verrucomicrobiia</taxon>
        <taxon>Verrucomicrobiales</taxon>
        <taxon>Verrucomicrobiaceae</taxon>
        <taxon>Luteolibacter</taxon>
    </lineage>
</organism>
<sequence>MKKFFSLFLFLLIGAVLVWKWKSLGTQIHLAPAEIVGGVFRTEDPAPGRLYYLTSQWEKRVSRIGTRSSSTRTVGWLNIDLWEIDAATAQPVVRRRIKQAKVHGDSKALGLEQGILWARIPELVGIRVSDGQIVADSAKIEARNPSLAGFMPKPPQAGYFLTDSMQPLKFSAQTGMLVRLDDARVMRIDPLTLEATPHVEAKAANQSAEGPEASTPVYGMAPVSPANGMDWYAMVRGLAIEKSGGKEWIGLLAEPDLAMLQERHVVTHQMDFTVPRRQRLYRAEIETVQEFLGLRTVYKNPAVLPESPEFLMAGLLTQGPGGYGQQSALWRREPDSVFVLSRDRLGEDGRLQLSRVTGPKGAPAWSTALPLSNMSAWLPGERHALMLGPAPSAEHSPMAEENENPAQHILSIDLQTGAIQSFNPDLHRDWPAEGNPAPAS</sequence>
<reference evidence="1" key="1">
    <citation type="submission" date="2022-10" db="EMBL/GenBank/DDBJ databases">
        <title>Luteolibacter sp. GHJ8, whole genome shotgun sequencing project.</title>
        <authorList>
            <person name="Zhao G."/>
            <person name="Shen L."/>
        </authorList>
    </citation>
    <scope>NUCLEOTIDE SEQUENCE</scope>
    <source>
        <strain evidence="1">GHJ8</strain>
    </source>
</reference>
<dbReference type="NCBIfam" id="NF041516">
    <property type="entry name" value="PA2928_fam"/>
    <property type="match status" value="1"/>
</dbReference>
<evidence type="ECO:0008006" key="3">
    <source>
        <dbReference type="Google" id="ProtNLM"/>
    </source>
</evidence>